<dbReference type="Proteomes" id="UP001165064">
    <property type="component" value="Unassembled WGS sequence"/>
</dbReference>
<organism evidence="1 2">
    <name type="scientific">Ambrosiozyma monospora</name>
    <name type="common">Yeast</name>
    <name type="synonym">Endomycopsis monosporus</name>
    <dbReference type="NCBI Taxonomy" id="43982"/>
    <lineage>
        <taxon>Eukaryota</taxon>
        <taxon>Fungi</taxon>
        <taxon>Dikarya</taxon>
        <taxon>Ascomycota</taxon>
        <taxon>Saccharomycotina</taxon>
        <taxon>Pichiomycetes</taxon>
        <taxon>Pichiales</taxon>
        <taxon>Pichiaceae</taxon>
        <taxon>Ambrosiozyma</taxon>
    </lineage>
</organism>
<proteinExistence type="predicted"/>
<evidence type="ECO:0000313" key="1">
    <source>
        <dbReference type="EMBL" id="GME89499.1"/>
    </source>
</evidence>
<protein>
    <submittedName>
        <fullName evidence="1">Unnamed protein product</fullName>
    </submittedName>
</protein>
<comment type="caution">
    <text evidence="1">The sequence shown here is derived from an EMBL/GenBank/DDBJ whole genome shotgun (WGS) entry which is preliminary data.</text>
</comment>
<keyword evidence="2" id="KW-1185">Reference proteome</keyword>
<dbReference type="EMBL" id="BSXS01007605">
    <property type="protein sequence ID" value="GME89499.1"/>
    <property type="molecule type" value="Genomic_DNA"/>
</dbReference>
<name>A0ACB5TJD8_AMBMO</name>
<sequence>MINGGEAKPDSLSVNRNNSTSVPQSPSDYQFPTSLSMQRNNSSNAQIIPPKRPSTTISLQALNLHSSPTELSDSMKPKLSRMSSMNPVTRSSPSRKQKHNIVKSALAVPVHVPVMQNEVEVVKFLTSNYLIEVPNGMSITQICEHNATVAGSAQRFKDCQTWRTIRESIFWEQSEQAVGMDDYQSVMSGSHITSHLHDDPQQRRNHSTVTYDSHTTTGASVNDQLGTSLGSMSGSSVSHYKSGHPGSFSLGDSHIKAIAIQRREVLSNLVSDVESRSNSKTTFDSMSDGVIDPNENAVVDDDDATTTNTNSRSNSKTDDVNMSRTDAINEPCNYYVPEKQVADSPESIVDYIPPAEIINPMKKFNRSGSSSSTGKFRFSFSAASVDFDNEKPVNLSKSPKSSLSSSILVKSSGLQFGHSLRQTARLEPASSVSMDMSPVKKPPFTSATRETNTSEGTLAPTPTVTVTNESRLTAGLRGPSGNSTPRSRSPVRIPHHHHNEMHHHQHQHHRQHHQHSPPANKNIEEESNLGDDENQGDSSGSDTDSLRDSDRKRMMMMMMI</sequence>
<reference evidence="1" key="1">
    <citation type="submission" date="2023-04" db="EMBL/GenBank/DDBJ databases">
        <title>Ambrosiozyma monospora NBRC 10751.</title>
        <authorList>
            <person name="Ichikawa N."/>
            <person name="Sato H."/>
            <person name="Tonouchi N."/>
        </authorList>
    </citation>
    <scope>NUCLEOTIDE SEQUENCE</scope>
    <source>
        <strain evidence="1">NBRC 10751</strain>
    </source>
</reference>
<gene>
    <name evidence="1" type="ORF">Amon02_000852000</name>
</gene>
<evidence type="ECO:0000313" key="2">
    <source>
        <dbReference type="Proteomes" id="UP001165064"/>
    </source>
</evidence>
<accession>A0ACB5TJD8</accession>